<comment type="caution">
    <text evidence="1">The sequence shown here is derived from an EMBL/GenBank/DDBJ whole genome shotgun (WGS) entry which is preliminary data.</text>
</comment>
<dbReference type="Proteomes" id="UP000288669">
    <property type="component" value="Unassembled WGS sequence"/>
</dbReference>
<dbReference type="OrthoDB" id="2058406at2"/>
<organism evidence="1 2">
    <name type="scientific">Vagococcus entomophilus</name>
    <dbReference type="NCBI Taxonomy" id="1160095"/>
    <lineage>
        <taxon>Bacteria</taxon>
        <taxon>Bacillati</taxon>
        <taxon>Bacillota</taxon>
        <taxon>Bacilli</taxon>
        <taxon>Lactobacillales</taxon>
        <taxon>Enterococcaceae</taxon>
        <taxon>Vagococcus</taxon>
    </lineage>
</organism>
<gene>
    <name evidence="1" type="ORF">CBF30_03905</name>
</gene>
<reference evidence="1 2" key="1">
    <citation type="submission" date="2017-05" db="EMBL/GenBank/DDBJ databases">
        <title>Vagococcus spp. assemblies.</title>
        <authorList>
            <person name="Gulvik C.A."/>
        </authorList>
    </citation>
    <scope>NUCLEOTIDE SEQUENCE [LARGE SCALE GENOMIC DNA]</scope>
    <source>
        <strain evidence="1 2">DSM 24756</strain>
    </source>
</reference>
<protein>
    <submittedName>
        <fullName evidence="1">Uncharacterized protein</fullName>
    </submittedName>
</protein>
<evidence type="ECO:0000313" key="1">
    <source>
        <dbReference type="EMBL" id="RSU08393.1"/>
    </source>
</evidence>
<accession>A0A430AK57</accession>
<dbReference type="RefSeq" id="WP_126822952.1">
    <property type="nucleotide sequence ID" value="NZ_JBHLWU010000001.1"/>
</dbReference>
<keyword evidence="2" id="KW-1185">Reference proteome</keyword>
<dbReference type="AlphaFoldDB" id="A0A430AK57"/>
<dbReference type="EMBL" id="NGJZ01000001">
    <property type="protein sequence ID" value="RSU08393.1"/>
    <property type="molecule type" value="Genomic_DNA"/>
</dbReference>
<sequence length="195" mass="22097">MKKKLSLLLLLLSLFIIFFSRNLEDTGAILKDTVKRNGLVSLGNLQVTLLDLGDKVSELEVNKDIPRRISTKNSGETNEFVRLLVHPVFLDAQSITESLSLEEIAVIHSDWLKGEDGYYYYLKKLEPSKESTPIFEKINLPLRLKYGGLNLITKAEAITSESVAFVQAWWQGNTPNNETTPNLRKVYEKLNSVND</sequence>
<evidence type="ECO:0000313" key="2">
    <source>
        <dbReference type="Proteomes" id="UP000288669"/>
    </source>
</evidence>
<name>A0A430AK57_9ENTE</name>
<proteinExistence type="predicted"/>